<dbReference type="RefSeq" id="WP_200595691.1">
    <property type="nucleotide sequence ID" value="NZ_JAEPBG010000012.1"/>
</dbReference>
<comment type="caution">
    <text evidence="1">The sequence shown here is derived from an EMBL/GenBank/DDBJ whole genome shotgun (WGS) entry which is preliminary data.</text>
</comment>
<proteinExistence type="predicted"/>
<keyword evidence="2" id="KW-1185">Reference proteome</keyword>
<reference evidence="1" key="1">
    <citation type="submission" date="2021-01" db="EMBL/GenBank/DDBJ databases">
        <title>Genome sequence of strain Noviherbaspirillum sp. DKR-6.</title>
        <authorList>
            <person name="Chaudhary D.K."/>
        </authorList>
    </citation>
    <scope>NUCLEOTIDE SEQUENCE</scope>
    <source>
        <strain evidence="1">DKR-6</strain>
    </source>
</reference>
<gene>
    <name evidence="1" type="ORF">JJB74_22565</name>
</gene>
<name>A0A934W7G5_9BURK</name>
<organism evidence="1 2">
    <name type="scientific">Noviherbaspirillum pedocola</name>
    <dbReference type="NCBI Taxonomy" id="2801341"/>
    <lineage>
        <taxon>Bacteria</taxon>
        <taxon>Pseudomonadati</taxon>
        <taxon>Pseudomonadota</taxon>
        <taxon>Betaproteobacteria</taxon>
        <taxon>Burkholderiales</taxon>
        <taxon>Oxalobacteraceae</taxon>
        <taxon>Noviherbaspirillum</taxon>
    </lineage>
</organism>
<dbReference type="Proteomes" id="UP000622890">
    <property type="component" value="Unassembled WGS sequence"/>
</dbReference>
<accession>A0A934W7G5</accession>
<evidence type="ECO:0000313" key="2">
    <source>
        <dbReference type="Proteomes" id="UP000622890"/>
    </source>
</evidence>
<sequence>MSIVNVPPGESRKLMLNGGRNSRCAAAQIPYYENEYHILKMRISAVKIRALPVKHAATCNKIPATAV</sequence>
<protein>
    <submittedName>
        <fullName evidence="1">Uncharacterized protein</fullName>
    </submittedName>
</protein>
<dbReference type="EMBL" id="JAEPBG010000012">
    <property type="protein sequence ID" value="MBK4737412.1"/>
    <property type="molecule type" value="Genomic_DNA"/>
</dbReference>
<evidence type="ECO:0000313" key="1">
    <source>
        <dbReference type="EMBL" id="MBK4737412.1"/>
    </source>
</evidence>
<dbReference type="AlphaFoldDB" id="A0A934W7G5"/>